<evidence type="ECO:0000259" key="6">
    <source>
        <dbReference type="Pfam" id="PF01140"/>
    </source>
</evidence>
<sequence length="310" mass="34244">MGQSITTPLSLTLDHWQDVRNRADNLSVEVKKKKWITLCTTEWPSYDIGWPKEGTFNLDYILQVKSRVFIQGPQGHPDQVPYIVTWENLASDPPSWVAPFSHSKLPPCSLSGGSAPPTLPPETPPLPSAPLIPVPTSPPKTSRLYPILDKSEKSAPTGTKQKKVLPPEDAVLIDLMTGEPPPYHPQPLPAPDLNQASSGEDNKGDQEDSAPRNPPEPSPMVGRLRGRREPHALGNTSSAFPLWQTGSPNGQYQYWPFSASDLYNWKSHNPSFSSDPVALTSLIESILVTHQPTWDDCQQLLQTLLTSEEK</sequence>
<dbReference type="Pfam" id="PF01141">
    <property type="entry name" value="Gag_p12"/>
    <property type="match status" value="1"/>
</dbReference>
<dbReference type="SUPFAM" id="SSF47943">
    <property type="entry name" value="Retrovirus capsid protein, N-terminal core domain"/>
    <property type="match status" value="1"/>
</dbReference>
<dbReference type="AlphaFoldDB" id="A0A5E4AGN9"/>
<dbReference type="SUPFAM" id="SSF47836">
    <property type="entry name" value="Retroviral matrix proteins"/>
    <property type="match status" value="1"/>
</dbReference>
<evidence type="ECO:0000313" key="11">
    <source>
        <dbReference type="Proteomes" id="UP000335636"/>
    </source>
</evidence>
<dbReference type="InterPro" id="IPR003036">
    <property type="entry name" value="Gag_P30"/>
</dbReference>
<keyword evidence="11" id="KW-1185">Reference proteome</keyword>
<dbReference type="Gene3D" id="1.10.150.180">
    <property type="entry name" value="Gamma-retroviral matrix domain"/>
    <property type="match status" value="1"/>
</dbReference>
<dbReference type="Proteomes" id="UP000662637">
    <property type="component" value="Unassembled WGS sequence"/>
</dbReference>
<feature type="compositionally biased region" description="Pro residues" evidence="5">
    <location>
        <begin position="179"/>
        <end position="190"/>
    </location>
</feature>
<proteinExistence type="predicted"/>
<name>A0A5E4AGN9_MARMO</name>
<evidence type="ECO:0000259" key="8">
    <source>
        <dbReference type="Pfam" id="PF02093"/>
    </source>
</evidence>
<accession>A0A5E4AGN9</accession>
<feature type="compositionally biased region" description="Basic and acidic residues" evidence="5">
    <location>
        <begin position="200"/>
        <end position="210"/>
    </location>
</feature>
<evidence type="ECO:0000313" key="10">
    <source>
        <dbReference type="EMBL" id="VTJ55911.1"/>
    </source>
</evidence>
<feature type="domain" description="Gamma-retroviral matrix protein" evidence="6">
    <location>
        <begin position="2"/>
        <end position="108"/>
    </location>
</feature>
<dbReference type="GO" id="GO:0019068">
    <property type="term" value="P:virion assembly"/>
    <property type="evidence" value="ECO:0007669"/>
    <property type="project" value="InterPro"/>
</dbReference>
<feature type="compositionally biased region" description="Pro residues" evidence="5">
    <location>
        <begin position="117"/>
        <end position="138"/>
    </location>
</feature>
<evidence type="ECO:0000259" key="7">
    <source>
        <dbReference type="Pfam" id="PF01141"/>
    </source>
</evidence>
<evidence type="ECO:0000256" key="3">
    <source>
        <dbReference type="ARBA" id="ARBA00022870"/>
    </source>
</evidence>
<evidence type="ECO:0000256" key="4">
    <source>
        <dbReference type="ARBA" id="ARBA00023136"/>
    </source>
</evidence>
<dbReference type="InterPro" id="IPR000840">
    <property type="entry name" value="G_retro_matrix"/>
</dbReference>
<reference evidence="10 11" key="1">
    <citation type="submission" date="2019-04" db="EMBL/GenBank/DDBJ databases">
        <authorList>
            <person name="Alioto T."/>
            <person name="Alioto T."/>
        </authorList>
    </citation>
    <scope>NUCLEOTIDE SEQUENCE [LARGE SCALE GENOMIC DNA]</scope>
</reference>
<dbReference type="InterPro" id="IPR050462">
    <property type="entry name" value="Retroviral_Gag-Pol_poly"/>
</dbReference>
<dbReference type="Proteomes" id="UP000335636">
    <property type="component" value="Unassembled WGS sequence"/>
</dbReference>
<feature type="domain" description="Core shell protein Gag P30" evidence="8">
    <location>
        <begin position="260"/>
        <end position="310"/>
    </location>
</feature>
<keyword evidence="2" id="KW-1032">Host cell membrane</keyword>
<dbReference type="Pfam" id="PF01140">
    <property type="entry name" value="Gag_MA"/>
    <property type="match status" value="1"/>
</dbReference>
<dbReference type="Gene3D" id="1.10.375.10">
    <property type="entry name" value="Human Immunodeficiency Virus Type 1 Capsid Protein"/>
    <property type="match status" value="1"/>
</dbReference>
<evidence type="ECO:0000256" key="1">
    <source>
        <dbReference type="ARBA" id="ARBA00004165"/>
    </source>
</evidence>
<dbReference type="EMBL" id="WJEC01000006">
    <property type="protein sequence ID" value="KAF7487408.1"/>
    <property type="molecule type" value="Genomic_DNA"/>
</dbReference>
<evidence type="ECO:0000256" key="2">
    <source>
        <dbReference type="ARBA" id="ARBA00022511"/>
    </source>
</evidence>
<keyword evidence="4" id="KW-0472">Membrane</keyword>
<reference evidence="9" key="2">
    <citation type="submission" date="2020-08" db="EMBL/GenBank/DDBJ databases">
        <authorList>
            <person name="Shumante A."/>
            <person name="Zimin A.V."/>
            <person name="Puiu D."/>
            <person name="Salzberg S.L."/>
        </authorList>
    </citation>
    <scope>NUCLEOTIDE SEQUENCE</scope>
    <source>
        <strain evidence="9">WC2-LM</strain>
        <tissue evidence="9">Liver</tissue>
    </source>
</reference>
<feature type="region of interest" description="Disordered" evidence="5">
    <location>
        <begin position="109"/>
        <end position="225"/>
    </location>
</feature>
<dbReference type="EMBL" id="CABDUW010000057">
    <property type="protein sequence ID" value="VTJ55911.1"/>
    <property type="molecule type" value="Genomic_DNA"/>
</dbReference>
<evidence type="ECO:0000313" key="9">
    <source>
        <dbReference type="EMBL" id="KAF7487408.1"/>
    </source>
</evidence>
<evidence type="ECO:0000256" key="5">
    <source>
        <dbReference type="SAM" id="MobiDB-lite"/>
    </source>
</evidence>
<feature type="domain" description="Gag polyprotein inner coat protein p12" evidence="7">
    <location>
        <begin position="161"/>
        <end position="239"/>
    </location>
</feature>
<dbReference type="InterPro" id="IPR010999">
    <property type="entry name" value="Retrovr_matrix"/>
</dbReference>
<dbReference type="InterPro" id="IPR008919">
    <property type="entry name" value="Retrov_capsid_N"/>
</dbReference>
<comment type="subcellular location">
    <subcellularLocation>
        <location evidence="1">Host cell membrane</location>
    </subcellularLocation>
</comment>
<keyword evidence="3" id="KW-1043">Host membrane</keyword>
<dbReference type="InterPro" id="IPR036946">
    <property type="entry name" value="G_retro_matrix_sf"/>
</dbReference>
<protein>
    <submittedName>
        <fullName evidence="10">Uncharacterized protein</fullName>
    </submittedName>
</protein>
<organism evidence="10 11">
    <name type="scientific">Marmota monax</name>
    <name type="common">Woodchuck</name>
    <dbReference type="NCBI Taxonomy" id="9995"/>
    <lineage>
        <taxon>Eukaryota</taxon>
        <taxon>Metazoa</taxon>
        <taxon>Chordata</taxon>
        <taxon>Craniata</taxon>
        <taxon>Vertebrata</taxon>
        <taxon>Euteleostomi</taxon>
        <taxon>Mammalia</taxon>
        <taxon>Eutheria</taxon>
        <taxon>Euarchontoglires</taxon>
        <taxon>Glires</taxon>
        <taxon>Rodentia</taxon>
        <taxon>Sciuromorpha</taxon>
        <taxon>Sciuridae</taxon>
        <taxon>Xerinae</taxon>
        <taxon>Marmotini</taxon>
        <taxon>Marmota</taxon>
    </lineage>
</organism>
<dbReference type="InterPro" id="IPR002079">
    <property type="entry name" value="Gag_p12"/>
</dbReference>
<dbReference type="PANTHER" id="PTHR33166">
    <property type="entry name" value="GAG_P30 DOMAIN-CONTAINING PROTEIN"/>
    <property type="match status" value="1"/>
</dbReference>
<gene>
    <name evidence="9" type="ORF">GHT09_000222</name>
    <name evidence="10" type="ORF">MONAX_5E006545</name>
</gene>
<dbReference type="Pfam" id="PF02093">
    <property type="entry name" value="Gag_p30"/>
    <property type="match status" value="1"/>
</dbReference>